<name>A0A6I4W2R3_9BACL</name>
<evidence type="ECO:0000313" key="2">
    <source>
        <dbReference type="Proteomes" id="UP000430692"/>
    </source>
</evidence>
<gene>
    <name evidence="1" type="ORF">GSM42_15385</name>
</gene>
<protein>
    <submittedName>
        <fullName evidence="1">Uncharacterized protein</fullName>
    </submittedName>
</protein>
<proteinExistence type="predicted"/>
<keyword evidence="2" id="KW-1185">Reference proteome</keyword>
<dbReference type="AlphaFoldDB" id="A0A6I4W2R3"/>
<dbReference type="EMBL" id="WUUL01000011">
    <property type="protein sequence ID" value="MXQ55074.1"/>
    <property type="molecule type" value="Genomic_DNA"/>
</dbReference>
<comment type="caution">
    <text evidence="1">The sequence shown here is derived from an EMBL/GenBank/DDBJ whole genome shotgun (WGS) entry which is preliminary data.</text>
</comment>
<dbReference type="Proteomes" id="UP000430692">
    <property type="component" value="Unassembled WGS sequence"/>
</dbReference>
<accession>A0A6I4W2R3</accession>
<sequence>MGKLTEVVEGVPEGACLLYDALVNSTEPPSNVQQLIDDLAKALREVMVSKLDFSIFVESPVRPANNQKKLKQAARQLEKEMQNFFQVHEQYGKNSREVSVAVGKSVRALKNFEHELGAALGAGVAITLHVE</sequence>
<dbReference type="RefSeq" id="WP_160802421.1">
    <property type="nucleotide sequence ID" value="NZ_WUUL01000011.1"/>
</dbReference>
<reference evidence="1 2" key="1">
    <citation type="submission" date="2019-12" db="EMBL/GenBank/DDBJ databases">
        <title>Whole-genome analyses of novel actinobacteria.</title>
        <authorList>
            <person name="Sahin N."/>
            <person name="Saygin H."/>
        </authorList>
    </citation>
    <scope>NUCLEOTIDE SEQUENCE [LARGE SCALE GENOMIC DNA]</scope>
    <source>
        <strain evidence="1 2">KC615</strain>
    </source>
</reference>
<evidence type="ECO:0000313" key="1">
    <source>
        <dbReference type="EMBL" id="MXQ55074.1"/>
    </source>
</evidence>
<organism evidence="1 2">
    <name type="scientific">Shimazuella alba</name>
    <dbReference type="NCBI Taxonomy" id="2690964"/>
    <lineage>
        <taxon>Bacteria</taxon>
        <taxon>Bacillati</taxon>
        <taxon>Bacillota</taxon>
        <taxon>Bacilli</taxon>
        <taxon>Bacillales</taxon>
        <taxon>Thermoactinomycetaceae</taxon>
        <taxon>Shimazuella</taxon>
    </lineage>
</organism>